<keyword evidence="2 4" id="KW-0067">ATP-binding</keyword>
<comment type="caution">
    <text evidence="4">The sequence shown here is derived from an EMBL/GenBank/DDBJ whole genome shotgun (WGS) entry which is preliminary data.</text>
</comment>
<evidence type="ECO:0000313" key="4">
    <source>
        <dbReference type="EMBL" id="RAL25119.1"/>
    </source>
</evidence>
<sequence>MLRVEVAHRLGELELEVALEVGRRPVALIGPNGAGKSSLLKLLCGGMRADRARIVCGDEVWQESAAKIWSAPHLRRVGYVPQGPSLFPHLNVLENVAFGAPGTAKDARRRAGVWLECFEASDWAGRRPHELSGGQAQRVVLARALASEPRVLLLDEPLSALDAITRRRLRRRLAEVLSEHAIHTVMVTHDWRDVEAMGAQVVALEGGRVVQRGSLEALRQAPQTAFVAEFTGV</sequence>
<accession>A0A328CDP4</accession>
<evidence type="ECO:0000256" key="2">
    <source>
        <dbReference type="ARBA" id="ARBA00022840"/>
    </source>
</evidence>
<feature type="domain" description="ABC transporter" evidence="3">
    <location>
        <begin position="1"/>
        <end position="231"/>
    </location>
</feature>
<dbReference type="InterPro" id="IPR003439">
    <property type="entry name" value="ABC_transporter-like_ATP-bd"/>
</dbReference>
<dbReference type="AlphaFoldDB" id="A0A328CDP4"/>
<protein>
    <submittedName>
        <fullName evidence="4">ABC transporter ATP-binding protein</fullName>
    </submittedName>
</protein>
<dbReference type="PROSITE" id="PS00211">
    <property type="entry name" value="ABC_TRANSPORTER_1"/>
    <property type="match status" value="1"/>
</dbReference>
<dbReference type="Gene3D" id="3.40.50.300">
    <property type="entry name" value="P-loop containing nucleotide triphosphate hydrolases"/>
    <property type="match status" value="1"/>
</dbReference>
<reference evidence="4 5" key="1">
    <citation type="submission" date="2018-05" db="EMBL/GenBank/DDBJ databases">
        <title>Lujinxingia marina gen. nov. sp. nov., a new facultative anaerobic member of the class Deltaproteobacteria, and proposal of Lujinxingaceae fam. nov.</title>
        <authorList>
            <person name="Li C.-M."/>
        </authorList>
    </citation>
    <scope>NUCLEOTIDE SEQUENCE [LARGE SCALE GENOMIC DNA]</scope>
    <source>
        <strain evidence="4 5">B210</strain>
    </source>
</reference>
<dbReference type="RefSeq" id="WP_111728291.1">
    <property type="nucleotide sequence ID" value="NZ_QHKO01000001.1"/>
</dbReference>
<dbReference type="EMBL" id="QHKO01000001">
    <property type="protein sequence ID" value="RAL25119.1"/>
    <property type="molecule type" value="Genomic_DNA"/>
</dbReference>
<organism evidence="4 5">
    <name type="scientific">Lujinxingia litoralis</name>
    <dbReference type="NCBI Taxonomy" id="2211119"/>
    <lineage>
        <taxon>Bacteria</taxon>
        <taxon>Deltaproteobacteria</taxon>
        <taxon>Bradymonadales</taxon>
        <taxon>Lujinxingiaceae</taxon>
        <taxon>Lujinxingia</taxon>
    </lineage>
</organism>
<evidence type="ECO:0000313" key="5">
    <source>
        <dbReference type="Proteomes" id="UP000249169"/>
    </source>
</evidence>
<dbReference type="SMART" id="SM00382">
    <property type="entry name" value="AAA"/>
    <property type="match status" value="1"/>
</dbReference>
<keyword evidence="1" id="KW-0547">Nucleotide-binding</keyword>
<dbReference type="SUPFAM" id="SSF52540">
    <property type="entry name" value="P-loop containing nucleoside triphosphate hydrolases"/>
    <property type="match status" value="1"/>
</dbReference>
<dbReference type="PROSITE" id="PS50893">
    <property type="entry name" value="ABC_TRANSPORTER_2"/>
    <property type="match status" value="1"/>
</dbReference>
<dbReference type="GO" id="GO:0016887">
    <property type="term" value="F:ATP hydrolysis activity"/>
    <property type="evidence" value="ECO:0007669"/>
    <property type="project" value="InterPro"/>
</dbReference>
<evidence type="ECO:0000259" key="3">
    <source>
        <dbReference type="PROSITE" id="PS50893"/>
    </source>
</evidence>
<dbReference type="InterPro" id="IPR050334">
    <property type="entry name" value="Molybdenum_import_ModC"/>
</dbReference>
<dbReference type="OrthoDB" id="9809450at2"/>
<dbReference type="Pfam" id="PF00005">
    <property type="entry name" value="ABC_tran"/>
    <property type="match status" value="1"/>
</dbReference>
<evidence type="ECO:0000256" key="1">
    <source>
        <dbReference type="ARBA" id="ARBA00022741"/>
    </source>
</evidence>
<proteinExistence type="predicted"/>
<keyword evidence="5" id="KW-1185">Reference proteome</keyword>
<dbReference type="PANTHER" id="PTHR43514">
    <property type="entry name" value="ABC TRANSPORTER I FAMILY MEMBER 10"/>
    <property type="match status" value="1"/>
</dbReference>
<name>A0A328CDP4_9DELT</name>
<dbReference type="InterPro" id="IPR017871">
    <property type="entry name" value="ABC_transporter-like_CS"/>
</dbReference>
<dbReference type="PANTHER" id="PTHR43514:SF4">
    <property type="entry name" value="ABC TRANSPORTER I FAMILY MEMBER 10"/>
    <property type="match status" value="1"/>
</dbReference>
<gene>
    <name evidence="4" type="ORF">DL240_02585</name>
</gene>
<dbReference type="GO" id="GO:0005524">
    <property type="term" value="F:ATP binding"/>
    <property type="evidence" value="ECO:0007669"/>
    <property type="project" value="UniProtKB-KW"/>
</dbReference>
<dbReference type="InterPro" id="IPR027417">
    <property type="entry name" value="P-loop_NTPase"/>
</dbReference>
<dbReference type="InterPro" id="IPR003593">
    <property type="entry name" value="AAA+_ATPase"/>
</dbReference>
<dbReference type="Proteomes" id="UP000249169">
    <property type="component" value="Unassembled WGS sequence"/>
</dbReference>